<dbReference type="InterPro" id="IPR050525">
    <property type="entry name" value="ECM_Assembly_Org"/>
</dbReference>
<evidence type="ECO:0000313" key="3">
    <source>
        <dbReference type="EMBL" id="KAK7808082.1"/>
    </source>
</evidence>
<comment type="caution">
    <text evidence="3">The sequence shown here is derived from an EMBL/GenBank/DDBJ whole genome shotgun (WGS) entry which is preliminary data.</text>
</comment>
<protein>
    <recommendedName>
        <fullName evidence="2">VWFA domain-containing protein</fullName>
    </recommendedName>
</protein>
<dbReference type="FunFam" id="3.40.50.410:FF:000021">
    <property type="entry name" value="Collagen, type VI, alpha 3"/>
    <property type="match status" value="1"/>
</dbReference>
<feature type="non-terminal residue" evidence="3">
    <location>
        <position position="448"/>
    </location>
</feature>
<gene>
    <name evidence="3" type="ORF">U0070_009396</name>
</gene>
<dbReference type="SMART" id="SM00327">
    <property type="entry name" value="VWA"/>
    <property type="match status" value="2"/>
</dbReference>
<feature type="region of interest" description="Disordered" evidence="1">
    <location>
        <begin position="1"/>
        <end position="22"/>
    </location>
</feature>
<evidence type="ECO:0000256" key="1">
    <source>
        <dbReference type="SAM" id="MobiDB-lite"/>
    </source>
</evidence>
<dbReference type="PROSITE" id="PS50234">
    <property type="entry name" value="VWFA"/>
    <property type="match status" value="2"/>
</dbReference>
<dbReference type="CDD" id="cd01450">
    <property type="entry name" value="vWFA_subfamily_ECM"/>
    <property type="match status" value="2"/>
</dbReference>
<dbReference type="Proteomes" id="UP001488838">
    <property type="component" value="Unassembled WGS sequence"/>
</dbReference>
<evidence type="ECO:0000313" key="4">
    <source>
        <dbReference type="Proteomes" id="UP001488838"/>
    </source>
</evidence>
<feature type="domain" description="VWFA" evidence="2">
    <location>
        <begin position="47"/>
        <end position="198"/>
    </location>
</feature>
<reference evidence="3 4" key="1">
    <citation type="journal article" date="2023" name="bioRxiv">
        <title>Conserved and derived expression patterns and positive selection on dental genes reveal complex evolutionary context of ever-growing rodent molars.</title>
        <authorList>
            <person name="Calamari Z.T."/>
            <person name="Song A."/>
            <person name="Cohen E."/>
            <person name="Akter M."/>
            <person name="Roy R.D."/>
            <person name="Hallikas O."/>
            <person name="Christensen M.M."/>
            <person name="Li P."/>
            <person name="Marangoni P."/>
            <person name="Jernvall J."/>
            <person name="Klein O.D."/>
        </authorList>
    </citation>
    <scope>NUCLEOTIDE SEQUENCE [LARGE SCALE GENOMIC DNA]</scope>
    <source>
        <strain evidence="3">V071</strain>
    </source>
</reference>
<dbReference type="Pfam" id="PF00092">
    <property type="entry name" value="VWA"/>
    <property type="match status" value="2"/>
</dbReference>
<dbReference type="Gene3D" id="3.40.50.410">
    <property type="entry name" value="von Willebrand factor, type A domain"/>
    <property type="match status" value="2"/>
</dbReference>
<feature type="domain" description="VWFA" evidence="2">
    <location>
        <begin position="253"/>
        <end position="440"/>
    </location>
</feature>
<accession>A0AAW0I103</accession>
<name>A0AAW0I103_MYOGA</name>
<dbReference type="PANTHER" id="PTHR24020">
    <property type="entry name" value="COLLAGEN ALPHA"/>
    <property type="match status" value="1"/>
</dbReference>
<organism evidence="3 4">
    <name type="scientific">Myodes glareolus</name>
    <name type="common">Bank vole</name>
    <name type="synonym">Clethrionomys glareolus</name>
    <dbReference type="NCBI Taxonomy" id="447135"/>
    <lineage>
        <taxon>Eukaryota</taxon>
        <taxon>Metazoa</taxon>
        <taxon>Chordata</taxon>
        <taxon>Craniata</taxon>
        <taxon>Vertebrata</taxon>
        <taxon>Euteleostomi</taxon>
        <taxon>Mammalia</taxon>
        <taxon>Eutheria</taxon>
        <taxon>Euarchontoglires</taxon>
        <taxon>Glires</taxon>
        <taxon>Rodentia</taxon>
        <taxon>Myomorpha</taxon>
        <taxon>Muroidea</taxon>
        <taxon>Cricetidae</taxon>
        <taxon>Arvicolinae</taxon>
        <taxon>Myodes</taxon>
    </lineage>
</organism>
<evidence type="ECO:0000259" key="2">
    <source>
        <dbReference type="PROSITE" id="PS50234"/>
    </source>
</evidence>
<dbReference type="AlphaFoldDB" id="A0AAW0I103"/>
<dbReference type="PANTHER" id="PTHR24020:SF20">
    <property type="entry name" value="PH DOMAIN-CONTAINING PROTEIN"/>
    <property type="match status" value="1"/>
</dbReference>
<proteinExistence type="predicted"/>
<keyword evidence="4" id="KW-1185">Reference proteome</keyword>
<dbReference type="InterPro" id="IPR002035">
    <property type="entry name" value="VWF_A"/>
</dbReference>
<dbReference type="EMBL" id="JBBHLL010000248">
    <property type="protein sequence ID" value="KAK7808082.1"/>
    <property type="molecule type" value="Genomic_DNA"/>
</dbReference>
<dbReference type="Gene3D" id="1.20.5.320">
    <property type="entry name" value="6-Phosphogluconate Dehydrogenase, domain 3"/>
    <property type="match status" value="1"/>
</dbReference>
<dbReference type="InterPro" id="IPR036465">
    <property type="entry name" value="vWFA_dom_sf"/>
</dbReference>
<dbReference type="SUPFAM" id="SSF53300">
    <property type="entry name" value="vWA-like"/>
    <property type="match status" value="2"/>
</dbReference>
<sequence length="448" mass="50513">ETGRPGSQGPPGPRGPKGTAGQPTYSNCDLIQFLRSHSQKCPVYPTELVFALDQSSGITERRFNETRDIMTSIVSDLNIRENNCPIGARVVVVSYDSDTSYLIRGSDYQSKKHLLQLLSQIKYQVPQKARDIGNAMRFVARNAFKRTSSGSNVRRVAVFFSNGQAASRESILTATMEFSALDISLAVFAYNERVFLDEAFGFDDTGTFQVIPVPPVGNYEPLERLRRCTLCYDKCFPNTCAEETFFPENSYMDVALLLDNSRHIANDDFQAMKTLVSSVIDNFHITSNPSASDRIALMSYSPSENSRKKSKVKTEFEFTTYDNLSIMKNYIHTSIRQLNGDATIGLGLQWAMENLFPGTPNPRKHKVIIVISAGENHEEEEFVRTVSLRAKCQGYAVFVVSLGSTQRDELEQLASYPRDHHLIQLGRMHKPDLNYIVRFLKPFVYSVR</sequence>
<dbReference type="FunFam" id="3.40.50.410:FF:000016">
    <property type="entry name" value="Collagen type VI alpha 3 chain"/>
    <property type="match status" value="1"/>
</dbReference>
<feature type="non-terminal residue" evidence="3">
    <location>
        <position position="1"/>
    </location>
</feature>